<keyword evidence="1" id="KW-0472">Membrane</keyword>
<gene>
    <name evidence="2" type="ORF">CSING_01000</name>
</gene>
<name>A0A0B6ESJ6_9CORY</name>
<dbReference type="Proteomes" id="UP000031890">
    <property type="component" value="Chromosome"/>
</dbReference>
<feature type="transmembrane region" description="Helical" evidence="1">
    <location>
        <begin position="180"/>
        <end position="199"/>
    </location>
</feature>
<feature type="transmembrane region" description="Helical" evidence="1">
    <location>
        <begin position="265"/>
        <end position="288"/>
    </location>
</feature>
<keyword evidence="1" id="KW-1133">Transmembrane helix</keyword>
<feature type="transmembrane region" description="Helical" evidence="1">
    <location>
        <begin position="93"/>
        <end position="112"/>
    </location>
</feature>
<feature type="transmembrane region" description="Helical" evidence="1">
    <location>
        <begin position="49"/>
        <end position="72"/>
    </location>
</feature>
<reference evidence="2 3" key="1">
    <citation type="journal article" date="2015" name="Genome Announc.">
        <title>Complete Genome Sequence and Annotation of Corynebacterium singulare DSM 44357, Isolated from a Human Semen Specimen.</title>
        <authorList>
            <person name="Merten M."/>
            <person name="Brinkrolf K."/>
            <person name="Albersmeier A."/>
            <person name="Kutter Y."/>
            <person name="Ruckert C."/>
            <person name="Tauch A."/>
        </authorList>
    </citation>
    <scope>NUCLEOTIDE SEQUENCE [LARGE SCALE GENOMIC DNA]</scope>
    <source>
        <strain evidence="2">IBS B52218</strain>
    </source>
</reference>
<organism evidence="2 3">
    <name type="scientific">Corynebacterium singulare</name>
    <dbReference type="NCBI Taxonomy" id="161899"/>
    <lineage>
        <taxon>Bacteria</taxon>
        <taxon>Bacillati</taxon>
        <taxon>Actinomycetota</taxon>
        <taxon>Actinomycetes</taxon>
        <taxon>Mycobacteriales</taxon>
        <taxon>Corynebacteriaceae</taxon>
        <taxon>Corynebacterium</taxon>
    </lineage>
</organism>
<dbReference type="KEGG" id="csx:CSING_01000"/>
<protein>
    <submittedName>
        <fullName evidence="2">Multidrug resistance efflux transporter</fullName>
    </submittedName>
</protein>
<dbReference type="AlphaFoldDB" id="A0A0B6ESJ6"/>
<keyword evidence="1" id="KW-0812">Transmembrane</keyword>
<dbReference type="NCBIfam" id="NF038012">
    <property type="entry name" value="DMT_1"/>
    <property type="match status" value="1"/>
</dbReference>
<dbReference type="PANTHER" id="PTHR40761:SF1">
    <property type="entry name" value="CONSERVED INTEGRAL MEMBRANE ALANINE VALINE AND LEUCINE RICH PROTEIN-RELATED"/>
    <property type="match status" value="1"/>
</dbReference>
<accession>A0A0B6ESJ6</accession>
<dbReference type="STRING" id="161899.CSING_01000"/>
<proteinExistence type="predicted"/>
<sequence>MVPPFVFVRANTCSPPNTYRPAVNSFSLPPSQRDRNTKRTLIPGRVDTMLSNVVAVAFALASALVIAWGTVIRHRIVLDASSTSVMRTALRTPLWWVGTGAAVVAYVLQLIALHFGTLLIVQPILVLSLMFTLPLAAWYSRRRMPAREITWCVALTIAVGILVVYGRPTKGLSTPTWSQWWPAFAVGAVALAALFVAAYNRPKESALALGTACGILYGYVALVAKAVVDIFSHEGVAAMLGSWELYTLIGLAGGGTVIQQYSFHAGALAHSLPAMTIMEPIVAFGLGYWVLGEKFQVNSSVGWCVMGGSLAIMVIATVVLSRLPVNTGTARRTDQSPR</sequence>
<evidence type="ECO:0000256" key="1">
    <source>
        <dbReference type="SAM" id="Phobius"/>
    </source>
</evidence>
<evidence type="ECO:0000313" key="2">
    <source>
        <dbReference type="EMBL" id="AJI77763.1"/>
    </source>
</evidence>
<dbReference type="EMBL" id="CP010827">
    <property type="protein sequence ID" value="AJI77763.1"/>
    <property type="molecule type" value="Genomic_DNA"/>
</dbReference>
<dbReference type="PANTHER" id="PTHR40761">
    <property type="entry name" value="CONSERVED INTEGRAL MEMBRANE ALANINE VALINE AND LEUCINE RICH PROTEIN-RELATED"/>
    <property type="match status" value="1"/>
</dbReference>
<feature type="transmembrane region" description="Helical" evidence="1">
    <location>
        <begin position="206"/>
        <end position="224"/>
    </location>
</feature>
<feature type="transmembrane region" description="Helical" evidence="1">
    <location>
        <begin position="149"/>
        <end position="168"/>
    </location>
</feature>
<feature type="transmembrane region" description="Helical" evidence="1">
    <location>
        <begin position="236"/>
        <end position="258"/>
    </location>
</feature>
<evidence type="ECO:0000313" key="3">
    <source>
        <dbReference type="Proteomes" id="UP000031890"/>
    </source>
</evidence>
<feature type="transmembrane region" description="Helical" evidence="1">
    <location>
        <begin position="300"/>
        <end position="323"/>
    </location>
</feature>
<dbReference type="HOGENOM" id="CLU_070294_2_0_11"/>
<feature type="transmembrane region" description="Helical" evidence="1">
    <location>
        <begin position="118"/>
        <end position="137"/>
    </location>
</feature>